<organism evidence="1">
    <name type="scientific">Arundo donax</name>
    <name type="common">Giant reed</name>
    <name type="synonym">Donax arundinaceus</name>
    <dbReference type="NCBI Taxonomy" id="35708"/>
    <lineage>
        <taxon>Eukaryota</taxon>
        <taxon>Viridiplantae</taxon>
        <taxon>Streptophyta</taxon>
        <taxon>Embryophyta</taxon>
        <taxon>Tracheophyta</taxon>
        <taxon>Spermatophyta</taxon>
        <taxon>Magnoliopsida</taxon>
        <taxon>Liliopsida</taxon>
        <taxon>Poales</taxon>
        <taxon>Poaceae</taxon>
        <taxon>PACMAD clade</taxon>
        <taxon>Arundinoideae</taxon>
        <taxon>Arundineae</taxon>
        <taxon>Arundo</taxon>
    </lineage>
</organism>
<name>A0A0A8Z7F4_ARUDO</name>
<protein>
    <submittedName>
        <fullName evidence="1">Uncharacterized protein</fullName>
    </submittedName>
</protein>
<proteinExistence type="predicted"/>
<sequence length="12" mass="1188">MVVGRSGGRGGR</sequence>
<dbReference type="EMBL" id="GBRH01263159">
    <property type="protein sequence ID" value="JAD34736.1"/>
    <property type="molecule type" value="Transcribed_RNA"/>
</dbReference>
<reference evidence="1" key="1">
    <citation type="submission" date="2014-09" db="EMBL/GenBank/DDBJ databases">
        <authorList>
            <person name="Magalhaes I.L.F."/>
            <person name="Oliveira U."/>
            <person name="Santos F.R."/>
            <person name="Vidigal T.H.D.A."/>
            <person name="Brescovit A.D."/>
            <person name="Santos A.J."/>
        </authorList>
    </citation>
    <scope>NUCLEOTIDE SEQUENCE</scope>
    <source>
        <tissue evidence="1">Shoot tissue taken approximately 20 cm above the soil surface</tissue>
    </source>
</reference>
<accession>A0A0A8Z7F4</accession>
<reference evidence="1" key="2">
    <citation type="journal article" date="2015" name="Data Brief">
        <title>Shoot transcriptome of the giant reed, Arundo donax.</title>
        <authorList>
            <person name="Barrero R.A."/>
            <person name="Guerrero F.D."/>
            <person name="Moolhuijzen P."/>
            <person name="Goolsby J.A."/>
            <person name="Tidwell J."/>
            <person name="Bellgard S.E."/>
            <person name="Bellgard M.I."/>
        </authorList>
    </citation>
    <scope>NUCLEOTIDE SEQUENCE</scope>
    <source>
        <tissue evidence="1">Shoot tissue taken approximately 20 cm above the soil surface</tissue>
    </source>
</reference>
<evidence type="ECO:0000313" key="1">
    <source>
        <dbReference type="EMBL" id="JAD34736.1"/>
    </source>
</evidence>